<feature type="binding site" evidence="9">
    <location>
        <position position="389"/>
    </location>
    <ligand>
        <name>L-serine</name>
        <dbReference type="ChEBI" id="CHEBI:33384"/>
    </ligand>
</feature>
<keyword evidence="14" id="KW-1185">Reference proteome</keyword>
<feature type="region of interest" description="Disordered" evidence="11">
    <location>
        <begin position="41"/>
        <end position="66"/>
    </location>
</feature>
<feature type="site" description="Important for serine binding" evidence="9">
    <location>
        <position position="391"/>
    </location>
</feature>
<dbReference type="EMBL" id="CP036526">
    <property type="protein sequence ID" value="QDT12804.1"/>
    <property type="molecule type" value="Genomic_DNA"/>
</dbReference>
<evidence type="ECO:0000256" key="3">
    <source>
        <dbReference type="ARBA" id="ARBA00022598"/>
    </source>
</evidence>
<evidence type="ECO:0000259" key="12">
    <source>
        <dbReference type="PROSITE" id="PS50862"/>
    </source>
</evidence>
<evidence type="ECO:0000256" key="8">
    <source>
        <dbReference type="NCBIfam" id="TIGR00414"/>
    </source>
</evidence>
<keyword evidence="3 13" id="KW-0436">Ligase</keyword>
<evidence type="ECO:0000256" key="9">
    <source>
        <dbReference type="PIRSR" id="PIRSR001529-1"/>
    </source>
</evidence>
<dbReference type="NCBIfam" id="TIGR00414">
    <property type="entry name" value="serS"/>
    <property type="match status" value="1"/>
</dbReference>
<dbReference type="OrthoDB" id="9804647at2"/>
<feature type="binding site" evidence="10">
    <location>
        <begin position="260"/>
        <end position="262"/>
    </location>
    <ligand>
        <name>ATP</name>
        <dbReference type="ChEBI" id="CHEBI:30616"/>
    </ligand>
</feature>
<protein>
    <recommendedName>
        <fullName evidence="1 8">Serine--tRNA ligase</fullName>
        <ecNumber evidence="1 8">6.1.1.11</ecNumber>
    </recommendedName>
</protein>
<keyword evidence="4" id="KW-0547">Nucleotide-binding</keyword>
<gene>
    <name evidence="13" type="primary">serS</name>
    <name evidence="13" type="ORF">K239x_48160</name>
</gene>
<evidence type="ECO:0000256" key="5">
    <source>
        <dbReference type="ARBA" id="ARBA00022840"/>
    </source>
</evidence>
<dbReference type="SUPFAM" id="SSF55681">
    <property type="entry name" value="Class II aaRS and biotin synthetases"/>
    <property type="match status" value="1"/>
</dbReference>
<dbReference type="Pfam" id="PF00587">
    <property type="entry name" value="tRNA-synt_2b"/>
    <property type="match status" value="1"/>
</dbReference>
<keyword evidence="7" id="KW-0030">Aminoacyl-tRNA synthetase</keyword>
<dbReference type="InterPro" id="IPR033729">
    <property type="entry name" value="SerRS_core"/>
</dbReference>
<feature type="domain" description="Aminoacyl-transfer RNA synthetases class-II family profile" evidence="12">
    <location>
        <begin position="137"/>
        <end position="416"/>
    </location>
</feature>
<dbReference type="PANTHER" id="PTHR11778">
    <property type="entry name" value="SERYL-TRNA SYNTHETASE"/>
    <property type="match status" value="1"/>
</dbReference>
<dbReference type="Pfam" id="PF02403">
    <property type="entry name" value="Seryl_tRNA_N"/>
    <property type="match status" value="1"/>
</dbReference>
<organism evidence="13 14">
    <name type="scientific">Stieleria marina</name>
    <dbReference type="NCBI Taxonomy" id="1930275"/>
    <lineage>
        <taxon>Bacteria</taxon>
        <taxon>Pseudomonadati</taxon>
        <taxon>Planctomycetota</taxon>
        <taxon>Planctomycetia</taxon>
        <taxon>Pirellulales</taxon>
        <taxon>Pirellulaceae</taxon>
        <taxon>Stieleria</taxon>
    </lineage>
</organism>
<dbReference type="Proteomes" id="UP000319817">
    <property type="component" value="Chromosome"/>
</dbReference>
<dbReference type="GO" id="GO:0004828">
    <property type="term" value="F:serine-tRNA ligase activity"/>
    <property type="evidence" value="ECO:0007669"/>
    <property type="project" value="UniProtKB-UniRule"/>
</dbReference>
<evidence type="ECO:0000313" key="13">
    <source>
        <dbReference type="EMBL" id="QDT12804.1"/>
    </source>
</evidence>
<reference evidence="13 14" key="1">
    <citation type="submission" date="2019-02" db="EMBL/GenBank/DDBJ databases">
        <title>Deep-cultivation of Planctomycetes and their phenomic and genomic characterization uncovers novel biology.</title>
        <authorList>
            <person name="Wiegand S."/>
            <person name="Jogler M."/>
            <person name="Boedeker C."/>
            <person name="Pinto D."/>
            <person name="Vollmers J."/>
            <person name="Rivas-Marin E."/>
            <person name="Kohn T."/>
            <person name="Peeters S.H."/>
            <person name="Heuer A."/>
            <person name="Rast P."/>
            <person name="Oberbeckmann S."/>
            <person name="Bunk B."/>
            <person name="Jeske O."/>
            <person name="Meyerdierks A."/>
            <person name="Storesund J.E."/>
            <person name="Kallscheuer N."/>
            <person name="Luecker S."/>
            <person name="Lage O.M."/>
            <person name="Pohl T."/>
            <person name="Merkel B.J."/>
            <person name="Hornburger P."/>
            <person name="Mueller R.-W."/>
            <person name="Bruemmer F."/>
            <person name="Labrenz M."/>
            <person name="Spormann A.M."/>
            <person name="Op den Camp H."/>
            <person name="Overmann J."/>
            <person name="Amann R."/>
            <person name="Jetten M.S.M."/>
            <person name="Mascher T."/>
            <person name="Medema M.H."/>
            <person name="Devos D.P."/>
            <person name="Kaster A.-K."/>
            <person name="Ovreas L."/>
            <person name="Rohde M."/>
            <person name="Galperin M.Y."/>
            <person name="Jogler C."/>
        </authorList>
    </citation>
    <scope>NUCLEOTIDE SEQUENCE [LARGE SCALE GENOMIC DNA]</scope>
    <source>
        <strain evidence="13 14">K23_9</strain>
    </source>
</reference>
<keyword evidence="2" id="KW-0963">Cytoplasm</keyword>
<evidence type="ECO:0000256" key="6">
    <source>
        <dbReference type="ARBA" id="ARBA00022917"/>
    </source>
</evidence>
<dbReference type="AlphaFoldDB" id="A0A517P0B9"/>
<dbReference type="EC" id="6.1.1.11" evidence="1 8"/>
<dbReference type="Gene3D" id="3.30.930.10">
    <property type="entry name" value="Bira Bifunctional Protein, Domain 2"/>
    <property type="match status" value="1"/>
</dbReference>
<evidence type="ECO:0000256" key="2">
    <source>
        <dbReference type="ARBA" id="ARBA00022490"/>
    </source>
</evidence>
<dbReference type="InterPro" id="IPR002314">
    <property type="entry name" value="aa-tRNA-synt_IIb"/>
</dbReference>
<feature type="binding site" evidence="9">
    <location>
        <position position="229"/>
    </location>
    <ligand>
        <name>L-serine</name>
        <dbReference type="ChEBI" id="CHEBI:33384"/>
    </ligand>
</feature>
<accession>A0A517P0B9</accession>
<dbReference type="PROSITE" id="PS50862">
    <property type="entry name" value="AA_TRNA_LIGASE_II"/>
    <property type="match status" value="1"/>
</dbReference>
<evidence type="ECO:0000256" key="4">
    <source>
        <dbReference type="ARBA" id="ARBA00022741"/>
    </source>
</evidence>
<evidence type="ECO:0000256" key="11">
    <source>
        <dbReference type="SAM" id="MobiDB-lite"/>
    </source>
</evidence>
<feature type="binding site" evidence="10">
    <location>
        <begin position="276"/>
        <end position="279"/>
    </location>
    <ligand>
        <name>ATP</name>
        <dbReference type="ChEBI" id="CHEBI:30616"/>
    </ligand>
</feature>
<name>A0A517P0B9_9BACT</name>
<sequence length="430" mass="47422">MLDRKFTVENIDAVRENCKKRGVSCEVDRIVDLEAARLEKSQQTQELNRQANEVSKSIGKAKDDAERQATIAKGRALREQKDAAQKEQDEIDGQIRALLSAIPNMTHPDVPTGGEDGYKELSFGKTPKPSFDFEAMDHLQLGEKHDLFDFEAGARVSGAGFYYLRNAAVRIDLALQQYAISFLSDRKFTPITTPDLALTSILEGIGFTPRGPETQIYSIENTELNLVGTAEITLGGMMSGQVLSDEQLPMRLCGLSHCFRTEAGAAGRASKGLYRVHQFTKVEMFAFTTPEQSDAMHDELRQLECEIFDSLEVPYRVIDTASGDLGGPAYRKFDLEAWMPGRGDTAKGEDGEWGEVTSTSNCTDYQARRLDVRYKTAGKKGTQFVHTLNGTAVATGRAMIAILENHQRADGSIAIPKVLQPWVGTDVLTA</sequence>
<dbReference type="GO" id="GO:0005737">
    <property type="term" value="C:cytoplasm"/>
    <property type="evidence" value="ECO:0007669"/>
    <property type="project" value="UniProtKB-UniRule"/>
</dbReference>
<dbReference type="PIRSF" id="PIRSF001529">
    <property type="entry name" value="Ser-tRNA-synth_IIa"/>
    <property type="match status" value="1"/>
</dbReference>
<dbReference type="PRINTS" id="PR00981">
    <property type="entry name" value="TRNASYNTHSER"/>
</dbReference>
<feature type="binding site" evidence="10">
    <location>
        <begin position="355"/>
        <end position="358"/>
    </location>
    <ligand>
        <name>ATP</name>
        <dbReference type="ChEBI" id="CHEBI:30616"/>
    </ligand>
</feature>
<keyword evidence="6" id="KW-0648">Protein biosynthesis</keyword>
<proteinExistence type="predicted"/>
<evidence type="ECO:0000313" key="14">
    <source>
        <dbReference type="Proteomes" id="UP000319817"/>
    </source>
</evidence>
<keyword evidence="5 10" id="KW-0067">ATP-binding</keyword>
<dbReference type="InterPro" id="IPR002317">
    <property type="entry name" value="Ser-tRNA-ligase_type_1"/>
</dbReference>
<evidence type="ECO:0000256" key="7">
    <source>
        <dbReference type="ARBA" id="ARBA00023146"/>
    </source>
</evidence>
<dbReference type="CDD" id="cd00770">
    <property type="entry name" value="SerRS_core"/>
    <property type="match status" value="1"/>
</dbReference>
<dbReference type="SUPFAM" id="SSF46589">
    <property type="entry name" value="tRNA-binding arm"/>
    <property type="match status" value="1"/>
</dbReference>
<dbReference type="Gene3D" id="1.10.287.40">
    <property type="entry name" value="Serine-tRNA synthetase, tRNA binding domain"/>
    <property type="match status" value="1"/>
</dbReference>
<evidence type="ECO:0000256" key="1">
    <source>
        <dbReference type="ARBA" id="ARBA00012840"/>
    </source>
</evidence>
<evidence type="ECO:0000256" key="10">
    <source>
        <dbReference type="PIRSR" id="PIRSR001529-2"/>
    </source>
</evidence>
<dbReference type="GO" id="GO:0005524">
    <property type="term" value="F:ATP binding"/>
    <property type="evidence" value="ECO:0007669"/>
    <property type="project" value="UniProtKB-KW"/>
</dbReference>
<feature type="binding site" evidence="9">
    <location>
        <position position="260"/>
    </location>
    <ligand>
        <name>L-serine</name>
        <dbReference type="ChEBI" id="CHEBI:33384"/>
    </ligand>
</feature>
<dbReference type="GO" id="GO:0006434">
    <property type="term" value="P:seryl-tRNA aminoacylation"/>
    <property type="evidence" value="ECO:0007669"/>
    <property type="project" value="UniProtKB-UniRule"/>
</dbReference>
<dbReference type="InterPro" id="IPR010978">
    <property type="entry name" value="tRNA-bd_arm"/>
</dbReference>
<dbReference type="RefSeq" id="WP_145420642.1">
    <property type="nucleotide sequence ID" value="NZ_CP036526.1"/>
</dbReference>
<dbReference type="InterPro" id="IPR042103">
    <property type="entry name" value="SerRS_1_N_sf"/>
</dbReference>
<feature type="binding site" evidence="9">
    <location>
        <position position="283"/>
    </location>
    <ligand>
        <name>L-serine</name>
        <dbReference type="ChEBI" id="CHEBI:33384"/>
    </ligand>
</feature>
<feature type="compositionally biased region" description="Polar residues" evidence="11">
    <location>
        <begin position="41"/>
        <end position="55"/>
    </location>
</feature>
<dbReference type="InterPro" id="IPR015866">
    <property type="entry name" value="Ser-tRNA-synth_1_N"/>
</dbReference>
<dbReference type="InterPro" id="IPR006195">
    <property type="entry name" value="aa-tRNA-synth_II"/>
</dbReference>
<dbReference type="InterPro" id="IPR045864">
    <property type="entry name" value="aa-tRNA-synth_II/BPL/LPL"/>
</dbReference>